<reference evidence="2" key="1">
    <citation type="submission" date="2022-11" db="UniProtKB">
        <authorList>
            <consortium name="WormBaseParasite"/>
        </authorList>
    </citation>
    <scope>IDENTIFICATION</scope>
</reference>
<dbReference type="Proteomes" id="UP000887580">
    <property type="component" value="Unplaced"/>
</dbReference>
<sequence>MDLETTENFSISWNPRAPYLMGIGFSHGNARYWYLPLDIPIGKWETADLKTRWRHLVYPSNSNSIDTDKKASIPTTDWNHDGNLLATASRAGVVKIWTSEGVFFRNLEGHAGHIVGLNFSPNGSKIFTIGVDRKVIVWETSTGKQIQVYYIRKVIDYHWLNDEIFAVTAEVGILILKVGEQKPMREIKTTDVNTIRFDRAETACLAAGYDNSKVIIWQMNKSEPVTVFNGHQREVHTLRWSPKGQIIASIDYDNHIIVWKAFTAEILLNFGHSETLNSIAFSPNGQCIAATAYDGRIFVWNIESKIQIFNASYKVQFYEIGWNCTGEWIAVSAPSAIAIADLRTAIKGQEQIISKATK</sequence>
<dbReference type="WBParaSite" id="PS1159_v2.g5424.t1">
    <property type="protein sequence ID" value="PS1159_v2.g5424.t1"/>
    <property type="gene ID" value="PS1159_v2.g5424"/>
</dbReference>
<organism evidence="1 2">
    <name type="scientific">Panagrolaimus sp. PS1159</name>
    <dbReference type="NCBI Taxonomy" id="55785"/>
    <lineage>
        <taxon>Eukaryota</taxon>
        <taxon>Metazoa</taxon>
        <taxon>Ecdysozoa</taxon>
        <taxon>Nematoda</taxon>
        <taxon>Chromadorea</taxon>
        <taxon>Rhabditida</taxon>
        <taxon>Tylenchina</taxon>
        <taxon>Panagrolaimomorpha</taxon>
        <taxon>Panagrolaimoidea</taxon>
        <taxon>Panagrolaimidae</taxon>
        <taxon>Panagrolaimus</taxon>
    </lineage>
</organism>
<name>A0AC35GI61_9BILA</name>
<protein>
    <submittedName>
        <fullName evidence="2">Anaphase-promoting complex subunit 4 WD40 domain-containing protein</fullName>
    </submittedName>
</protein>
<evidence type="ECO:0000313" key="2">
    <source>
        <dbReference type="WBParaSite" id="PS1159_v2.g5424.t1"/>
    </source>
</evidence>
<accession>A0AC35GI61</accession>
<proteinExistence type="predicted"/>
<evidence type="ECO:0000313" key="1">
    <source>
        <dbReference type="Proteomes" id="UP000887580"/>
    </source>
</evidence>